<feature type="compositionally biased region" description="Polar residues" evidence="1">
    <location>
        <begin position="271"/>
        <end position="289"/>
    </location>
</feature>
<dbReference type="PANTHER" id="PTHR36089:SF1">
    <property type="entry name" value="CHITIN SYNTHASE 3 COMPLEX PROTEIN CSI2-RELATED"/>
    <property type="match status" value="1"/>
</dbReference>
<evidence type="ECO:0000256" key="3">
    <source>
        <dbReference type="SAM" id="SignalP"/>
    </source>
</evidence>
<feature type="compositionally biased region" description="Low complexity" evidence="1">
    <location>
        <begin position="77"/>
        <end position="89"/>
    </location>
</feature>
<keyword evidence="2" id="KW-1133">Transmembrane helix</keyword>
<evidence type="ECO:0000256" key="1">
    <source>
        <dbReference type="SAM" id="MobiDB-lite"/>
    </source>
</evidence>
<feature type="compositionally biased region" description="Low complexity" evidence="1">
    <location>
        <begin position="305"/>
        <end position="320"/>
    </location>
</feature>
<name>A0A3N4LXE3_9PEZI</name>
<feature type="transmembrane region" description="Helical" evidence="2">
    <location>
        <begin position="152"/>
        <end position="174"/>
    </location>
</feature>
<dbReference type="InterPro" id="IPR051009">
    <property type="entry name" value="PRM"/>
</dbReference>
<keyword evidence="3" id="KW-0732">Signal</keyword>
<dbReference type="InParanoid" id="A0A3N4LXE3"/>
<feature type="region of interest" description="Disordered" evidence="1">
    <location>
        <begin position="268"/>
        <end position="340"/>
    </location>
</feature>
<feature type="compositionally biased region" description="Low complexity" evidence="1">
    <location>
        <begin position="35"/>
        <end position="48"/>
    </location>
</feature>
<evidence type="ECO:0000313" key="4">
    <source>
        <dbReference type="EMBL" id="RPB25832.1"/>
    </source>
</evidence>
<feature type="compositionally biased region" description="Polar residues" evidence="1">
    <location>
        <begin position="49"/>
        <end position="76"/>
    </location>
</feature>
<proteinExistence type="predicted"/>
<dbReference type="Proteomes" id="UP000267821">
    <property type="component" value="Unassembled WGS sequence"/>
</dbReference>
<dbReference type="GO" id="GO:0000324">
    <property type="term" value="C:fungal-type vacuole"/>
    <property type="evidence" value="ECO:0007669"/>
    <property type="project" value="TreeGrafter"/>
</dbReference>
<reference evidence="4 5" key="1">
    <citation type="journal article" date="2018" name="Nat. Ecol. Evol.">
        <title>Pezizomycetes genomes reveal the molecular basis of ectomycorrhizal truffle lifestyle.</title>
        <authorList>
            <person name="Murat C."/>
            <person name="Payen T."/>
            <person name="Noel B."/>
            <person name="Kuo A."/>
            <person name="Morin E."/>
            <person name="Chen J."/>
            <person name="Kohler A."/>
            <person name="Krizsan K."/>
            <person name="Balestrini R."/>
            <person name="Da Silva C."/>
            <person name="Montanini B."/>
            <person name="Hainaut M."/>
            <person name="Levati E."/>
            <person name="Barry K.W."/>
            <person name="Belfiori B."/>
            <person name="Cichocki N."/>
            <person name="Clum A."/>
            <person name="Dockter R.B."/>
            <person name="Fauchery L."/>
            <person name="Guy J."/>
            <person name="Iotti M."/>
            <person name="Le Tacon F."/>
            <person name="Lindquist E.A."/>
            <person name="Lipzen A."/>
            <person name="Malagnac F."/>
            <person name="Mello A."/>
            <person name="Molinier V."/>
            <person name="Miyauchi S."/>
            <person name="Poulain J."/>
            <person name="Riccioni C."/>
            <person name="Rubini A."/>
            <person name="Sitrit Y."/>
            <person name="Splivallo R."/>
            <person name="Traeger S."/>
            <person name="Wang M."/>
            <person name="Zifcakova L."/>
            <person name="Wipf D."/>
            <person name="Zambonelli A."/>
            <person name="Paolocci F."/>
            <person name="Nowrousian M."/>
            <person name="Ottonello S."/>
            <person name="Baldrian P."/>
            <person name="Spatafora J.W."/>
            <person name="Henrissat B."/>
            <person name="Nagy L.G."/>
            <person name="Aury J.M."/>
            <person name="Wincker P."/>
            <person name="Grigoriev I.V."/>
            <person name="Bonfante P."/>
            <person name="Martin F.M."/>
        </authorList>
    </citation>
    <scope>NUCLEOTIDE SEQUENCE [LARGE SCALE GENOMIC DNA]</scope>
    <source>
        <strain evidence="4 5">ATCC MYA-4762</strain>
    </source>
</reference>
<accession>A0A3N4LXE3</accession>
<feature type="chain" id="PRO_5017922276" evidence="3">
    <location>
        <begin position="23"/>
        <end position="363"/>
    </location>
</feature>
<feature type="region of interest" description="Disordered" evidence="1">
    <location>
        <begin position="35"/>
        <end position="142"/>
    </location>
</feature>
<dbReference type="AlphaFoldDB" id="A0A3N4LXE3"/>
<sequence>MKLNKFTTFLLLLALLATVILAQDKKATTTANAELTTTAAQETSASDTPNETSTSEAPKETSTSEAKQTSTSEAKQTSTSLRTTETTPTGKPPALTTSTSTTESLPAVTDTSGSTLPPKPKLSTAREYPKPTVPPTSGAPFMQKSSLPEGTFFIAVGAALGFLMFSVFAWRMIVAWSLHRSVKHAAEQANAVDSKAIVRPPQGGNSGGFYAAGAGSSVSLGDLSKGVAGAKQTPNSSLFFSPTAGVSAAGDRRSTYLPAGYYPTGNGSGSLGPNASQTHFHTQSISSRYGSYDRRGLGPSPPGSPLISPSMPPSRGGSPMLPTLRGSESRTSLSILPVPGQRAPSAYLEDLFENHQQQPGGRY</sequence>
<dbReference type="STRING" id="1051890.A0A3N4LXE3"/>
<keyword evidence="5" id="KW-1185">Reference proteome</keyword>
<evidence type="ECO:0000256" key="2">
    <source>
        <dbReference type="SAM" id="Phobius"/>
    </source>
</evidence>
<dbReference type="EMBL" id="ML121536">
    <property type="protein sequence ID" value="RPB25832.1"/>
    <property type="molecule type" value="Genomic_DNA"/>
</dbReference>
<dbReference type="PANTHER" id="PTHR36089">
    <property type="entry name" value="CHITIN SYNTHASE 3 COMPLEX PROTEIN CSI2-RELATED"/>
    <property type="match status" value="1"/>
</dbReference>
<gene>
    <name evidence="4" type="ORF">L211DRAFT_59053</name>
</gene>
<keyword evidence="2" id="KW-0812">Transmembrane</keyword>
<organism evidence="4 5">
    <name type="scientific">Terfezia boudieri ATCC MYA-4762</name>
    <dbReference type="NCBI Taxonomy" id="1051890"/>
    <lineage>
        <taxon>Eukaryota</taxon>
        <taxon>Fungi</taxon>
        <taxon>Dikarya</taxon>
        <taxon>Ascomycota</taxon>
        <taxon>Pezizomycotina</taxon>
        <taxon>Pezizomycetes</taxon>
        <taxon>Pezizales</taxon>
        <taxon>Pezizaceae</taxon>
        <taxon>Terfezia</taxon>
    </lineage>
</organism>
<dbReference type="OrthoDB" id="4065319at2759"/>
<keyword evidence="2" id="KW-0472">Membrane</keyword>
<evidence type="ECO:0000313" key="5">
    <source>
        <dbReference type="Proteomes" id="UP000267821"/>
    </source>
</evidence>
<feature type="signal peptide" evidence="3">
    <location>
        <begin position="1"/>
        <end position="22"/>
    </location>
</feature>
<protein>
    <submittedName>
        <fullName evidence="4">Uncharacterized protein</fullName>
    </submittedName>
</protein>